<evidence type="ECO:0000313" key="3">
    <source>
        <dbReference type="Proteomes" id="UP000807504"/>
    </source>
</evidence>
<feature type="region of interest" description="Disordered" evidence="1">
    <location>
        <begin position="381"/>
        <end position="413"/>
    </location>
</feature>
<comment type="caution">
    <text evidence="2">The sequence shown here is derived from an EMBL/GenBank/DDBJ whole genome shotgun (WGS) entry which is preliminary data.</text>
</comment>
<dbReference type="AlphaFoldDB" id="A0A8T0FLA3"/>
<feature type="compositionally biased region" description="Polar residues" evidence="1">
    <location>
        <begin position="721"/>
        <end position="744"/>
    </location>
</feature>
<feature type="compositionally biased region" description="Basic and acidic residues" evidence="1">
    <location>
        <begin position="554"/>
        <end position="575"/>
    </location>
</feature>
<dbReference type="Proteomes" id="UP000807504">
    <property type="component" value="Unassembled WGS sequence"/>
</dbReference>
<feature type="compositionally biased region" description="Polar residues" evidence="1">
    <location>
        <begin position="496"/>
        <end position="532"/>
    </location>
</feature>
<keyword evidence="3" id="KW-1185">Reference proteome</keyword>
<proteinExistence type="predicted"/>
<evidence type="ECO:0000256" key="1">
    <source>
        <dbReference type="SAM" id="MobiDB-lite"/>
    </source>
</evidence>
<gene>
    <name evidence="2" type="ORF">HNY73_003641</name>
</gene>
<feature type="region of interest" description="Disordered" evidence="1">
    <location>
        <begin position="1005"/>
        <end position="1041"/>
    </location>
</feature>
<feature type="region of interest" description="Disordered" evidence="1">
    <location>
        <begin position="718"/>
        <end position="762"/>
    </location>
</feature>
<dbReference type="EMBL" id="JABXBU010000003">
    <property type="protein sequence ID" value="KAF8791987.1"/>
    <property type="molecule type" value="Genomic_DNA"/>
</dbReference>
<reference evidence="2" key="1">
    <citation type="journal article" date="2020" name="bioRxiv">
        <title>Chromosome-level reference genome of the European wasp spider Argiope bruennichi: a resource for studies on range expansion and evolutionary adaptation.</title>
        <authorList>
            <person name="Sheffer M.M."/>
            <person name="Hoppe A."/>
            <person name="Krehenwinkel H."/>
            <person name="Uhl G."/>
            <person name="Kuss A.W."/>
            <person name="Jensen L."/>
            <person name="Jensen C."/>
            <person name="Gillespie R.G."/>
            <person name="Hoff K.J."/>
            <person name="Prost S."/>
        </authorList>
    </citation>
    <scope>NUCLEOTIDE SEQUENCE</scope>
</reference>
<organism evidence="2 3">
    <name type="scientific">Argiope bruennichi</name>
    <name type="common">Wasp spider</name>
    <name type="synonym">Aranea bruennichi</name>
    <dbReference type="NCBI Taxonomy" id="94029"/>
    <lineage>
        <taxon>Eukaryota</taxon>
        <taxon>Metazoa</taxon>
        <taxon>Ecdysozoa</taxon>
        <taxon>Arthropoda</taxon>
        <taxon>Chelicerata</taxon>
        <taxon>Arachnida</taxon>
        <taxon>Araneae</taxon>
        <taxon>Araneomorphae</taxon>
        <taxon>Entelegynae</taxon>
        <taxon>Araneoidea</taxon>
        <taxon>Araneidae</taxon>
        <taxon>Argiope</taxon>
    </lineage>
</organism>
<feature type="region of interest" description="Disordered" evidence="1">
    <location>
        <begin position="478"/>
        <end position="597"/>
    </location>
</feature>
<feature type="compositionally biased region" description="Polar residues" evidence="1">
    <location>
        <begin position="578"/>
        <end position="597"/>
    </location>
</feature>
<sequence>MQMIFKGTRFYSSFGESERPTLKANRTDHVSQGEKGMFSQIWKSAEYKHHQKKEVWLQKEQQVLEVQVPDNAQSSNLKHPHFKHRANHHKDVASKLGFHDSIPAQTTKNTNDVQQDNEEKLDIVIKKTSHKDPFGNKLEQIHSDADKITVSKVASISPFQEIPGIENYNGFLPPEQISDSRNDINSVEYEPYNQEFDRTNPIFNSQNGYYEDIQGSNKFIDKPEVLFPPEINNNDQLGEMNNPSLNDFSDINGHVQDVSFKYSNGNPGDLNPSVDNRFIDNPHVLFPAENGNNNQFDETYKPQLNNFPDINGHVPDTYSKHSNGNPESLNPYNGNGFIDKPHVLFPSEISNNNQFDETDKSLMNSIPETHGHFPDMSLQYSNGHSDSLNPPEGNAGNGFLDKPHVLFPPENENNLPYEDMDKSYMNHFPETNEHVPDASANNYNVNPESMIPPQHEMAPHSHIGETVHEVFKKEEKIQEIDSQSGNKEVSREISRKTSNTVSKKLSEDSNSLMGSQLTASHPQDISDESMNYRSEDENPEENYPLHSPAMKIPESFEHDYEESKRFSSLSKRDDMNGYESQRNHQLNRNPYDRSNYNGSLIPKSIMTQRRNLDEIKNLPTGLRAMKNRPTDVQEMNYQPINLEKMKNHPIDFGEIKNYPYVKIHKGNNKQNLNRNKFLDIFFSQDTQQRPEAREIKQPDMRNIGDSISKNFIKFKREGSQFERNSISAQNADKETTTNNNTPDSQTEETEKRSGAIKRLPNASELSDKKNLLYIRKRTVEILLPNIPSKNNESRTAEFQKLQLNNPFLKNDKNQMEYQLRNGGRNHPYPPNNQKYAESEVFGNSDAFRDSRQYSVPETISEHLNFAEQTTNPEELDPFLYESIPRKQNGDQFNVPHRQYFEKEGQNSESLDSFLYESFPRKQNGNQFNAPHREQNANSETLDSILYESIPRKQNRDRFNVPHRENSGNHPSVNIYTEEEEKVERRETPTNIESIISEILDASSNKIKRNASSPRINDAKAFKPKTKKKSHKRIHKKKKHHK</sequence>
<feature type="compositionally biased region" description="Basic residues" evidence="1">
    <location>
        <begin position="1021"/>
        <end position="1041"/>
    </location>
</feature>
<protein>
    <submittedName>
        <fullName evidence="2">Uncharacterized protein</fullName>
    </submittedName>
</protein>
<accession>A0A8T0FLA3</accession>
<name>A0A8T0FLA3_ARGBR</name>
<evidence type="ECO:0000313" key="2">
    <source>
        <dbReference type="EMBL" id="KAF8791987.1"/>
    </source>
</evidence>
<feature type="compositionally biased region" description="Polar residues" evidence="1">
    <location>
        <begin position="1005"/>
        <end position="1014"/>
    </location>
</feature>
<reference evidence="2" key="2">
    <citation type="submission" date="2020-06" db="EMBL/GenBank/DDBJ databases">
        <authorList>
            <person name="Sheffer M."/>
        </authorList>
    </citation>
    <scope>NUCLEOTIDE SEQUENCE</scope>
</reference>